<keyword evidence="5 11" id="KW-0863">Zinc-finger</keyword>
<keyword evidence="3" id="KW-0808">Transferase</keyword>
<dbReference type="eggNOG" id="KOG0802">
    <property type="taxonomic scope" value="Eukaryota"/>
</dbReference>
<feature type="domain" description="RING-type" evidence="13">
    <location>
        <begin position="288"/>
        <end position="327"/>
    </location>
</feature>
<evidence type="ECO:0000313" key="15">
    <source>
        <dbReference type="Proteomes" id="UP000010556"/>
    </source>
</evidence>
<evidence type="ECO:0000256" key="9">
    <source>
        <dbReference type="ARBA" id="ARBA00023242"/>
    </source>
</evidence>
<keyword evidence="9" id="KW-0539">Nucleus</keyword>
<dbReference type="Pfam" id="PF13923">
    <property type="entry name" value="zf-C3HC4_2"/>
    <property type="match status" value="1"/>
</dbReference>
<dbReference type="PROSITE" id="PS50089">
    <property type="entry name" value="ZF_RING_2"/>
    <property type="match status" value="1"/>
</dbReference>
<feature type="region of interest" description="Disordered" evidence="12">
    <location>
        <begin position="449"/>
        <end position="472"/>
    </location>
</feature>
<evidence type="ECO:0000256" key="12">
    <source>
        <dbReference type="SAM" id="MobiDB-lite"/>
    </source>
</evidence>
<evidence type="ECO:0000256" key="4">
    <source>
        <dbReference type="ARBA" id="ARBA00022723"/>
    </source>
</evidence>
<feature type="region of interest" description="Disordered" evidence="12">
    <location>
        <begin position="389"/>
        <end position="426"/>
    </location>
</feature>
<dbReference type="FunFam" id="3.30.40.10:FF:000203">
    <property type="entry name" value="E3 ubiquitin-protein ligase CHFR isoform X1"/>
    <property type="match status" value="1"/>
</dbReference>
<dbReference type="InterPro" id="IPR013083">
    <property type="entry name" value="Znf_RING/FYVE/PHD"/>
</dbReference>
<dbReference type="SMART" id="SM00184">
    <property type="entry name" value="RING"/>
    <property type="match status" value="2"/>
</dbReference>
<keyword evidence="6" id="KW-0498">Mitosis</keyword>
<dbReference type="EMBL" id="KB111141">
    <property type="protein sequence ID" value="ELK26458.1"/>
    <property type="molecule type" value="Genomic_DNA"/>
</dbReference>
<dbReference type="GO" id="GO:0016605">
    <property type="term" value="C:PML body"/>
    <property type="evidence" value="ECO:0007669"/>
    <property type="project" value="UniProtKB-SubCell"/>
</dbReference>
<dbReference type="SUPFAM" id="SSF49879">
    <property type="entry name" value="SMAD/FHA domain"/>
    <property type="match status" value="1"/>
</dbReference>
<dbReference type="InterPro" id="IPR001841">
    <property type="entry name" value="Znf_RING"/>
</dbReference>
<name>L5LLU8_MYODS</name>
<evidence type="ECO:0000256" key="5">
    <source>
        <dbReference type="ARBA" id="ARBA00022771"/>
    </source>
</evidence>
<keyword evidence="4" id="KW-0479">Metal-binding</keyword>
<keyword evidence="10" id="KW-0131">Cell cycle</keyword>
<evidence type="ECO:0000256" key="2">
    <source>
        <dbReference type="ARBA" id="ARBA00022618"/>
    </source>
</evidence>
<dbReference type="Gene3D" id="3.30.40.10">
    <property type="entry name" value="Zinc/RING finger domain, C3HC4 (zinc finger)"/>
    <property type="match status" value="1"/>
</dbReference>
<dbReference type="InterPro" id="IPR052256">
    <property type="entry name" value="E3_ubiquitin-ligase_CHFR"/>
</dbReference>
<dbReference type="InterPro" id="IPR008984">
    <property type="entry name" value="SMAD_FHA_dom_sf"/>
</dbReference>
<dbReference type="GO" id="GO:0004842">
    <property type="term" value="F:ubiquitin-protein transferase activity"/>
    <property type="evidence" value="ECO:0007669"/>
    <property type="project" value="TreeGrafter"/>
</dbReference>
<keyword evidence="8" id="KW-0862">Zinc</keyword>
<dbReference type="GO" id="GO:0008270">
    <property type="term" value="F:zinc ion binding"/>
    <property type="evidence" value="ECO:0007669"/>
    <property type="project" value="UniProtKB-KW"/>
</dbReference>
<dbReference type="InterPro" id="IPR040909">
    <property type="entry name" value="CHFR_Znf-CRD"/>
</dbReference>
<evidence type="ECO:0000256" key="6">
    <source>
        <dbReference type="ARBA" id="ARBA00022776"/>
    </source>
</evidence>
<dbReference type="CDD" id="cd16503">
    <property type="entry name" value="RING-HC_CHFR"/>
    <property type="match status" value="1"/>
</dbReference>
<dbReference type="Pfam" id="PF17979">
    <property type="entry name" value="zf-CRD"/>
    <property type="match status" value="1"/>
</dbReference>
<dbReference type="GO" id="GO:0006511">
    <property type="term" value="P:ubiquitin-dependent protein catabolic process"/>
    <property type="evidence" value="ECO:0007669"/>
    <property type="project" value="TreeGrafter"/>
</dbReference>
<evidence type="ECO:0000256" key="11">
    <source>
        <dbReference type="PROSITE-ProRule" id="PRU00175"/>
    </source>
</evidence>
<dbReference type="GO" id="GO:0051301">
    <property type="term" value="P:cell division"/>
    <property type="evidence" value="ECO:0007669"/>
    <property type="project" value="UniProtKB-KW"/>
</dbReference>
<organism evidence="14 15">
    <name type="scientific">Myotis davidii</name>
    <name type="common">David's myotis</name>
    <dbReference type="NCBI Taxonomy" id="225400"/>
    <lineage>
        <taxon>Eukaryota</taxon>
        <taxon>Metazoa</taxon>
        <taxon>Chordata</taxon>
        <taxon>Craniata</taxon>
        <taxon>Vertebrata</taxon>
        <taxon>Euteleostomi</taxon>
        <taxon>Mammalia</taxon>
        <taxon>Eutheria</taxon>
        <taxon>Laurasiatheria</taxon>
        <taxon>Chiroptera</taxon>
        <taxon>Yangochiroptera</taxon>
        <taxon>Vespertilionidae</taxon>
        <taxon>Myotis</taxon>
    </lineage>
</organism>
<accession>L5LLU8</accession>
<dbReference type="Proteomes" id="UP000010556">
    <property type="component" value="Unassembled WGS sequence"/>
</dbReference>
<dbReference type="eggNOG" id="KOG1721">
    <property type="taxonomic scope" value="Eukaryota"/>
</dbReference>
<dbReference type="FunFam" id="3.30.40.140:FF:000001">
    <property type="entry name" value="E3 ubiquitin-protein ligase CHFR isoform X1"/>
    <property type="match status" value="1"/>
</dbReference>
<evidence type="ECO:0000256" key="3">
    <source>
        <dbReference type="ARBA" id="ARBA00022679"/>
    </source>
</evidence>
<sequence>MSWLRSRLLEGGPGLWTELSAQAGGKLEIKAQSCWRKSRLPQEASGGKEALSSRDAKHLTRLTGCCTNGTVINALKVVKKQTCPLQTGDVIYVVYRKNEPEHNVAYRYEALKEMQGVARESSEAKKENMFHATKDTSGAGRGDQPQGLPSSPTTQAFLEEPQPSTSTSDLFPATFASSMEPPAGQVPASSPAARGASVSPKGCGAPVTSEEPSSILSVVPREGASLPPSEPQAAEGLEPITKRMRGDGEPNLKLHLLVAGQGRDTHSTLEEVRAAAEKPDKMEETLTCIICQDLLHDCVSLQPCMHTFCAACYSGWMERSTLCPTCRCPVERICKNHILNNLVEAYLLQHPGKWAAASSRRPGCVPRARLPAELYKSRSEEDVRSMATRNKITQDMLQPKVRRSFSDEEGSSEDLLDLSDVDSESSDVSQPCIVCRQCPEYRRQMGPPLLCSGPGSEQGPPQASGDTPSTSASVTTAQDYVCTLQGSHAICTCCFQPMPDRRAEREQDPRIAPQQCAVCLQPFCHLYWGCARTGCLGCLAPFCELHLGDRCLDGVLNNNNYESDILKNYLVARGLTWKNVLTESLVALQRGVFLLSDYRVTGSTVLCYCCGLRSFRELAYQYRQNIPASELPVAVTSRPDCYWGRNCRTQVKAHHAMKFNHICEQTRFKN</sequence>
<keyword evidence="15" id="KW-1185">Reference proteome</keyword>
<evidence type="ECO:0000259" key="13">
    <source>
        <dbReference type="PROSITE" id="PS50089"/>
    </source>
</evidence>
<keyword evidence="7" id="KW-0833">Ubl conjugation pathway</keyword>
<proteinExistence type="predicted"/>
<keyword evidence="2" id="KW-0132">Cell division</keyword>
<reference evidence="15" key="1">
    <citation type="journal article" date="2013" name="Science">
        <title>Comparative analysis of bat genomes provides insight into the evolution of flight and immunity.</title>
        <authorList>
            <person name="Zhang G."/>
            <person name="Cowled C."/>
            <person name="Shi Z."/>
            <person name="Huang Z."/>
            <person name="Bishop-Lilly K.A."/>
            <person name="Fang X."/>
            <person name="Wynne J.W."/>
            <person name="Xiong Z."/>
            <person name="Baker M.L."/>
            <person name="Zhao W."/>
            <person name="Tachedjian M."/>
            <person name="Zhu Y."/>
            <person name="Zhou P."/>
            <person name="Jiang X."/>
            <person name="Ng J."/>
            <person name="Yang L."/>
            <person name="Wu L."/>
            <person name="Xiao J."/>
            <person name="Feng Y."/>
            <person name="Chen Y."/>
            <person name="Sun X."/>
            <person name="Zhang Y."/>
            <person name="Marsh G.A."/>
            <person name="Crameri G."/>
            <person name="Broder C.C."/>
            <person name="Frey K.G."/>
            <person name="Wang L.F."/>
            <person name="Wang J."/>
        </authorList>
    </citation>
    <scope>NUCLEOTIDE SEQUENCE [LARGE SCALE GENOMIC DNA]</scope>
</reference>
<comment type="subcellular location">
    <subcellularLocation>
        <location evidence="1">Nucleus</location>
        <location evidence="1">PML body</location>
    </subcellularLocation>
</comment>
<gene>
    <name evidence="14" type="ORF">MDA_GLEAN10012847</name>
</gene>
<feature type="region of interest" description="Disordered" evidence="12">
    <location>
        <begin position="133"/>
        <end position="214"/>
    </location>
</feature>
<evidence type="ECO:0000256" key="10">
    <source>
        <dbReference type="ARBA" id="ARBA00023306"/>
    </source>
</evidence>
<feature type="compositionally biased region" description="Polar residues" evidence="12">
    <location>
        <begin position="459"/>
        <end position="472"/>
    </location>
</feature>
<dbReference type="PROSITE" id="PS00518">
    <property type="entry name" value="ZF_RING_1"/>
    <property type="match status" value="1"/>
</dbReference>
<dbReference type="GO" id="GO:0016567">
    <property type="term" value="P:protein ubiquitination"/>
    <property type="evidence" value="ECO:0007669"/>
    <property type="project" value="TreeGrafter"/>
</dbReference>
<evidence type="ECO:0000256" key="7">
    <source>
        <dbReference type="ARBA" id="ARBA00022786"/>
    </source>
</evidence>
<feature type="compositionally biased region" description="Acidic residues" evidence="12">
    <location>
        <begin position="407"/>
        <end position="425"/>
    </location>
</feature>
<dbReference type="PANTHER" id="PTHR16079">
    <property type="entry name" value="UBIQUITIN LIGASE PROTEIN CHFR"/>
    <property type="match status" value="1"/>
</dbReference>
<dbReference type="Gene3D" id="3.30.40.140">
    <property type="match status" value="1"/>
</dbReference>
<evidence type="ECO:0000256" key="1">
    <source>
        <dbReference type="ARBA" id="ARBA00004322"/>
    </source>
</evidence>
<evidence type="ECO:0000313" key="14">
    <source>
        <dbReference type="EMBL" id="ELK26458.1"/>
    </source>
</evidence>
<dbReference type="PANTHER" id="PTHR16079:SF4">
    <property type="entry name" value="E3 UBIQUITIN-PROTEIN LIGASE CHFR"/>
    <property type="match status" value="1"/>
</dbReference>
<dbReference type="SUPFAM" id="SSF57850">
    <property type="entry name" value="RING/U-box"/>
    <property type="match status" value="1"/>
</dbReference>
<protein>
    <submittedName>
        <fullName evidence="14">E3 ubiquitin-protein ligase CHFR</fullName>
    </submittedName>
</protein>
<dbReference type="AlphaFoldDB" id="L5LLU8"/>
<dbReference type="Gene3D" id="2.60.200.20">
    <property type="match status" value="1"/>
</dbReference>
<feature type="compositionally biased region" description="Polar residues" evidence="12">
    <location>
        <begin position="147"/>
        <end position="169"/>
    </location>
</feature>
<evidence type="ECO:0000256" key="8">
    <source>
        <dbReference type="ARBA" id="ARBA00022833"/>
    </source>
</evidence>
<dbReference type="InterPro" id="IPR017907">
    <property type="entry name" value="Znf_RING_CS"/>
</dbReference>